<organism evidence="2 3">
    <name type="scientific">Colletotrichum sojae</name>
    <dbReference type="NCBI Taxonomy" id="2175907"/>
    <lineage>
        <taxon>Eukaryota</taxon>
        <taxon>Fungi</taxon>
        <taxon>Dikarya</taxon>
        <taxon>Ascomycota</taxon>
        <taxon>Pezizomycotina</taxon>
        <taxon>Sordariomycetes</taxon>
        <taxon>Hypocreomycetidae</taxon>
        <taxon>Glomerellales</taxon>
        <taxon>Glomerellaceae</taxon>
        <taxon>Colletotrichum</taxon>
        <taxon>Colletotrichum orchidearum species complex</taxon>
    </lineage>
</organism>
<evidence type="ECO:0000256" key="1">
    <source>
        <dbReference type="SAM" id="MobiDB-lite"/>
    </source>
</evidence>
<gene>
    <name evidence="2" type="ORF">CSOJ01_03157</name>
</gene>
<protein>
    <recommendedName>
        <fullName evidence="4">F-box domain-containing protein</fullName>
    </recommendedName>
</protein>
<accession>A0A8H6N0Q7</accession>
<dbReference type="EMBL" id="WIGN01000030">
    <property type="protein sequence ID" value="KAF6816094.1"/>
    <property type="molecule type" value="Genomic_DNA"/>
</dbReference>
<sequence length="425" mass="47767">MVGNRRAKGKGKAPQKATQPPRKGKTVNALEVLPVETVIRIVKLLDVRKPNNNCPSKELLALCRTSRSLNAIAIGLVYRHFDMGNELRCQTARPFSKLSLFTRTLSSSRALAGLVKSMTLEWRPTSAVSVKMGIRAIDDLRKKDPELYSDLTSYVPEKGLEKKDKLANYFRYLVQRLISCASNLESLDIRLMSPMPAVAKDAYWDVVDCLKPTKHTMRSLGHVSYAQVEAVDAIIMWRFLHGLGRIAPGIKHLDLDVDMAFKNTHAVARSPPLFFPALVPLDIGQSMLFMEPDLQKLLSSCSGLQSFTIDKVRNVNGEKDPMIASCVVDMLLPHCQTLKVLTIDLARDKPRDDGCLEDSLKAFNGLERLELRANHHMEAEVERLANTYRAHQKRYSLGEHDGLSDAGLLMLGKTEYDRLRWSLEM</sequence>
<keyword evidence="3" id="KW-1185">Reference proteome</keyword>
<evidence type="ECO:0000313" key="2">
    <source>
        <dbReference type="EMBL" id="KAF6816094.1"/>
    </source>
</evidence>
<reference evidence="2 3" key="1">
    <citation type="journal article" date="2020" name="Phytopathology">
        <title>Genome Sequence Resources of Colletotrichum truncatum, C. plurivorum, C. musicola, and C. sojae: Four Species Pathogenic to Soybean (Glycine max).</title>
        <authorList>
            <person name="Rogerio F."/>
            <person name="Boufleur T.R."/>
            <person name="Ciampi-Guillardi M."/>
            <person name="Sukno S.A."/>
            <person name="Thon M.R."/>
            <person name="Massola Junior N.S."/>
            <person name="Baroncelli R."/>
        </authorList>
    </citation>
    <scope>NUCLEOTIDE SEQUENCE [LARGE SCALE GENOMIC DNA]</scope>
    <source>
        <strain evidence="2 3">LFN0009</strain>
    </source>
</reference>
<name>A0A8H6N0Q7_9PEZI</name>
<proteinExistence type="predicted"/>
<dbReference type="Gene3D" id="3.80.10.10">
    <property type="entry name" value="Ribonuclease Inhibitor"/>
    <property type="match status" value="1"/>
</dbReference>
<dbReference type="Proteomes" id="UP000652219">
    <property type="component" value="Unassembled WGS sequence"/>
</dbReference>
<feature type="compositionally biased region" description="Basic residues" evidence="1">
    <location>
        <begin position="1"/>
        <end position="13"/>
    </location>
</feature>
<evidence type="ECO:0008006" key="4">
    <source>
        <dbReference type="Google" id="ProtNLM"/>
    </source>
</evidence>
<dbReference type="AlphaFoldDB" id="A0A8H6N0Q7"/>
<evidence type="ECO:0000313" key="3">
    <source>
        <dbReference type="Proteomes" id="UP000652219"/>
    </source>
</evidence>
<comment type="caution">
    <text evidence="2">The sequence shown here is derived from an EMBL/GenBank/DDBJ whole genome shotgun (WGS) entry which is preliminary data.</text>
</comment>
<feature type="region of interest" description="Disordered" evidence="1">
    <location>
        <begin position="1"/>
        <end position="25"/>
    </location>
</feature>
<dbReference type="InterPro" id="IPR032675">
    <property type="entry name" value="LRR_dom_sf"/>
</dbReference>